<protein>
    <submittedName>
        <fullName evidence="2">Uncharacterized protein</fullName>
    </submittedName>
</protein>
<evidence type="ECO:0000313" key="2">
    <source>
        <dbReference type="EnsemblPlants" id="LPERR07G02600.1"/>
    </source>
</evidence>
<dbReference type="AlphaFoldDB" id="A0A0D9WVF6"/>
<organism evidence="2 3">
    <name type="scientific">Leersia perrieri</name>
    <dbReference type="NCBI Taxonomy" id="77586"/>
    <lineage>
        <taxon>Eukaryota</taxon>
        <taxon>Viridiplantae</taxon>
        <taxon>Streptophyta</taxon>
        <taxon>Embryophyta</taxon>
        <taxon>Tracheophyta</taxon>
        <taxon>Spermatophyta</taxon>
        <taxon>Magnoliopsida</taxon>
        <taxon>Liliopsida</taxon>
        <taxon>Poales</taxon>
        <taxon>Poaceae</taxon>
        <taxon>BOP clade</taxon>
        <taxon>Oryzoideae</taxon>
        <taxon>Oryzeae</taxon>
        <taxon>Oryzinae</taxon>
        <taxon>Leersia</taxon>
    </lineage>
</organism>
<accession>A0A0D9WVF6</accession>
<dbReference type="EnsemblPlants" id="LPERR07G02600.1">
    <property type="protein sequence ID" value="LPERR07G02600.1"/>
    <property type="gene ID" value="LPERR07G02600"/>
</dbReference>
<keyword evidence="1" id="KW-0472">Membrane</keyword>
<proteinExistence type="predicted"/>
<reference evidence="2" key="3">
    <citation type="submission" date="2015-04" db="UniProtKB">
        <authorList>
            <consortium name="EnsemblPlants"/>
        </authorList>
    </citation>
    <scope>IDENTIFICATION</scope>
</reference>
<dbReference type="HOGENOM" id="CLU_183287_0_0_1"/>
<keyword evidence="3" id="KW-1185">Reference proteome</keyword>
<reference evidence="2 3" key="1">
    <citation type="submission" date="2012-08" db="EMBL/GenBank/DDBJ databases">
        <title>Oryza genome evolution.</title>
        <authorList>
            <person name="Wing R.A."/>
        </authorList>
    </citation>
    <scope>NUCLEOTIDE SEQUENCE</scope>
</reference>
<reference evidence="3" key="2">
    <citation type="submission" date="2013-12" db="EMBL/GenBank/DDBJ databases">
        <authorList>
            <person name="Yu Y."/>
            <person name="Lee S."/>
            <person name="de Baynast K."/>
            <person name="Wissotski M."/>
            <person name="Liu L."/>
            <person name="Talag J."/>
            <person name="Goicoechea J."/>
            <person name="Angelova A."/>
            <person name="Jetty R."/>
            <person name="Kudrna D."/>
            <person name="Golser W."/>
            <person name="Rivera L."/>
            <person name="Zhang J."/>
            <person name="Wing R."/>
        </authorList>
    </citation>
    <scope>NUCLEOTIDE SEQUENCE</scope>
</reference>
<sequence>MAMRALVSKLRMIPPPVASSAAATQDELLHRAIARAIAKESSYDPFAEIRLKVKQMHERDLRDQRRMMWYQAIGNFFAFSATVFVFHLCQKEDKVEESLDKS</sequence>
<dbReference type="Gramene" id="LPERR07G02600.1">
    <property type="protein sequence ID" value="LPERR07G02600.1"/>
    <property type="gene ID" value="LPERR07G02600"/>
</dbReference>
<keyword evidence="1" id="KW-0812">Transmembrane</keyword>
<dbReference type="Proteomes" id="UP000032180">
    <property type="component" value="Chromosome 7"/>
</dbReference>
<evidence type="ECO:0000313" key="3">
    <source>
        <dbReference type="Proteomes" id="UP000032180"/>
    </source>
</evidence>
<keyword evidence="1" id="KW-1133">Transmembrane helix</keyword>
<name>A0A0D9WVF6_9ORYZ</name>
<evidence type="ECO:0000256" key="1">
    <source>
        <dbReference type="SAM" id="Phobius"/>
    </source>
</evidence>
<feature type="transmembrane region" description="Helical" evidence="1">
    <location>
        <begin position="68"/>
        <end position="88"/>
    </location>
</feature>